<dbReference type="EMBL" id="JABMIG020000119">
    <property type="protein sequence ID" value="KAL3791000.1"/>
    <property type="molecule type" value="Genomic_DNA"/>
</dbReference>
<dbReference type="PANTHER" id="PTHR34605:SF3">
    <property type="entry name" value="P CELL-TYPE AGGLUTINATION PROTEIN MAP4-LIKE-RELATED"/>
    <property type="match status" value="1"/>
</dbReference>
<feature type="region of interest" description="Disordered" evidence="2">
    <location>
        <begin position="79"/>
        <end position="131"/>
    </location>
</feature>
<dbReference type="SUPFAM" id="SSF56349">
    <property type="entry name" value="DNA breaking-rejoining enzymes"/>
    <property type="match status" value="1"/>
</dbReference>
<comment type="caution">
    <text evidence="3">The sequence shown here is derived from an EMBL/GenBank/DDBJ whole genome shotgun (WGS) entry which is preliminary data.</text>
</comment>
<keyword evidence="1" id="KW-0233">DNA recombination</keyword>
<evidence type="ECO:0008006" key="5">
    <source>
        <dbReference type="Google" id="ProtNLM"/>
    </source>
</evidence>
<feature type="compositionally biased region" description="Polar residues" evidence="2">
    <location>
        <begin position="932"/>
        <end position="943"/>
    </location>
</feature>
<keyword evidence="4" id="KW-1185">Reference proteome</keyword>
<sequence>MTMPMHGLLKIHQSPKRKRGNQPSSLHPDHVDNAADADSVGGDGDEEGEWVLPDPATFPTDVAPMTPLDNLVAAALHAHTPPAPTNTTTTTTTVTTAPTPPTQAARTPTAPCTETATAAPGETTPSPPSDSTLVRLCLNSSDLKTPSDLVAFLEWQSSRRGDGEEQRKFREDALAFPRLLVFAVMRKKSPFVHLAHSAGIYPNIPGADPAWKAKILGFLGDRTRYANPQLIELSKNVAWAWDDPPVSQDPEAMLAHQLATKNSPTLWTPAATTPRTRVVVPRMLALPPDCIAFCAEARRTPIELFQHITESLAVSELDPRHYALALDWCTAAAHAGTGHNATSSGLSFAMPAIVGCTEHLHEWAHNRLSITLPTAAASEPEHRGVTAAVMAAVRAGNGPDAASIAGSGRVAEDSKSYSEYQLAKLKGFCCVRTNAGLPEIWSYFKSTKEVDAQRTQLVKEMKRWATENEVQMNRSIYFDKSTMTLGNETADIRSKEQAALLTARNHTLSDALLLSRRDPRQPATTYHELKLDLGMFCALLAVLFGEKCDYFDNCFALFRMLDSDCIFANAHNFTPLMCRQITWAIINDSRQYFFRTITADQFLSGRVRWLTSLLMQIIGADIQACREVRMGNFPEKWRDSATVGSLLRPGTDGGGKSKATGAFPLPPGLPLAQATQWTTQVDKTLSARPDAAASSQHDKPVLIRGQDIHPAFTQLMSRYITHFRSVQWKTLLRTARLTEADLPTIPAYVKNGKNGLCYAYILGKCQGKMCGRAPEGHAPASAITDEFARALSATLYSAVEHRLNNEPPLTQGQYSGSYSSKRFNTANADTDPPPTRKRPLLDDGQGKELSNYSYQINASCESLPSEGVEGTREHSHVDITQPSHRTYVAGHTHSHRTGSTGCSPIAPSLKDARNDTSTSKQPPGLAAPRLNSAANVTGASTNTLRKENKQRRMERQLRQPIRPDYLCMYKGTQPVPNDVGHTPCAHRNHMCPSGLALQHPAGPSLLKYATGGCPVNTGRPWTIAEMQYAIDRGPHKSALHPEAIAQLHKEVAAKVRANQARIVEWDDIKHDPPPQLKISPISMVPHKSRRYQTILDLSFAIRLEDGSSVPSVNAGTTKLAPRGAIDQMGHSLSRIIHAFASTSDDERVFMAKWDIKDGFWRLDCAEGEEWNFAYVLPDPQARSTRLVVPNSLQMGWIELPPYFCAASETGRDIAEWSVETPVGTLPTHKFLDHTRGAPAYHSLPLESPSHYTPFRYLIEVYMDDYIGLVTATSRKQLDHVAGSIMHAIHDIFPPDNCEDNDPISLKKLLNREGSWDLVKEILGFCFHGTNKTIWVAEGKRDALIHALKGWLRATSKNATYGIPFPEFRSTLYKVRHAFLSIPAGKGLLSPFYGILGKELPVVFLRRNAKLRTAVRECCVFLQSSISSPTACRSLVSGWPHIVGITDASKHGVGGIVVGECMALPPTVFRLAWPEDIKRDLNSTDNRAGSITNSDLELAALLFLFLVIEEVGGDLRDKHVALYSDNNPSVHWIQRLAAKSSPAAMQLIRALALRLHITKASPLTALHIAGDLNSMTDVPSRSFGRILESLPPLLRHTYQGYFHLADKGFYHGRVAASSKSRETHWAHWEQFLRPMGVDPYLQGTPYIHLVRLLTGFATYVRSGDAGRGRQVSTPTVSSALTAIGQTISLAVGHNPTKLTGSEKLLPRLSQMLDGWRKADPATAKKLPVEADVPEYLCRVGTSHKASALEAAVGDLTLIAFYYLLRVGEYTCKSARNSSKQTVQFKAEDITFFSTLSGRLQQLPRNAPDELIMTAHSATLKLDNQKNGWKGVCIHQEHNGDPIACPVRALGRRYLHIRAHSPDPKTFLSSFFIHKRHYDVTDRNISAALKMAAIVLDYPSRGFPIDRIDTHSLRSGGANALSLAGYSDRQIQKMGRWKGSTFKEYIREELHVFSKGMSRDMKRLFKFVNISGGAFHDVTSATIASAYDLNVAAAA</sequence>
<organism evidence="3 4">
    <name type="scientific">Cyclotella cryptica</name>
    <dbReference type="NCBI Taxonomy" id="29204"/>
    <lineage>
        <taxon>Eukaryota</taxon>
        <taxon>Sar</taxon>
        <taxon>Stramenopiles</taxon>
        <taxon>Ochrophyta</taxon>
        <taxon>Bacillariophyta</taxon>
        <taxon>Coscinodiscophyceae</taxon>
        <taxon>Thalassiosirophycidae</taxon>
        <taxon>Stephanodiscales</taxon>
        <taxon>Stephanodiscaceae</taxon>
        <taxon>Cyclotella</taxon>
    </lineage>
</organism>
<protein>
    <recommendedName>
        <fullName evidence="5">Calmodulin</fullName>
    </recommendedName>
</protein>
<dbReference type="InterPro" id="IPR011010">
    <property type="entry name" value="DNA_brk_join_enz"/>
</dbReference>
<gene>
    <name evidence="3" type="ORF">HJC23_002989</name>
</gene>
<evidence type="ECO:0000313" key="3">
    <source>
        <dbReference type="EMBL" id="KAL3791000.1"/>
    </source>
</evidence>
<evidence type="ECO:0000256" key="1">
    <source>
        <dbReference type="ARBA" id="ARBA00023172"/>
    </source>
</evidence>
<name>A0ABD3PSJ2_9STRA</name>
<accession>A0ABD3PSJ2</accession>
<feature type="compositionally biased region" description="Basic and acidic residues" evidence="2">
    <location>
        <begin position="944"/>
        <end position="955"/>
    </location>
</feature>
<dbReference type="Gene3D" id="1.10.443.10">
    <property type="entry name" value="Intergrase catalytic core"/>
    <property type="match status" value="1"/>
</dbReference>
<proteinExistence type="predicted"/>
<dbReference type="Proteomes" id="UP001516023">
    <property type="component" value="Unassembled WGS sequence"/>
</dbReference>
<feature type="region of interest" description="Disordered" evidence="2">
    <location>
        <begin position="890"/>
        <end position="955"/>
    </location>
</feature>
<feature type="compositionally biased region" description="Polar residues" evidence="2">
    <location>
        <begin position="807"/>
        <end position="828"/>
    </location>
</feature>
<feature type="region of interest" description="Disordered" evidence="2">
    <location>
        <begin position="802"/>
        <end position="847"/>
    </location>
</feature>
<dbReference type="PANTHER" id="PTHR34605">
    <property type="entry name" value="PHAGE_INTEGRASE DOMAIN-CONTAINING PROTEIN"/>
    <property type="match status" value="1"/>
</dbReference>
<feature type="region of interest" description="Disordered" evidence="2">
    <location>
        <begin position="1"/>
        <end position="64"/>
    </location>
</feature>
<reference evidence="3 4" key="1">
    <citation type="journal article" date="2020" name="G3 (Bethesda)">
        <title>Improved Reference Genome for Cyclotella cryptica CCMP332, a Model for Cell Wall Morphogenesis, Salinity Adaptation, and Lipid Production in Diatoms (Bacillariophyta).</title>
        <authorList>
            <person name="Roberts W.R."/>
            <person name="Downey K.M."/>
            <person name="Ruck E.C."/>
            <person name="Traller J.C."/>
            <person name="Alverson A.J."/>
        </authorList>
    </citation>
    <scope>NUCLEOTIDE SEQUENCE [LARGE SCALE GENOMIC DNA]</scope>
    <source>
        <strain evidence="3 4">CCMP332</strain>
    </source>
</reference>
<evidence type="ECO:0000256" key="2">
    <source>
        <dbReference type="SAM" id="MobiDB-lite"/>
    </source>
</evidence>
<dbReference type="InterPro" id="IPR013762">
    <property type="entry name" value="Integrase-like_cat_sf"/>
</dbReference>
<dbReference type="InterPro" id="IPR052925">
    <property type="entry name" value="Phage_Integrase-like_Recomb"/>
</dbReference>
<dbReference type="GO" id="GO:0006310">
    <property type="term" value="P:DNA recombination"/>
    <property type="evidence" value="ECO:0007669"/>
    <property type="project" value="UniProtKB-KW"/>
</dbReference>
<feature type="compositionally biased region" description="Low complexity" evidence="2">
    <location>
        <begin position="79"/>
        <end position="124"/>
    </location>
</feature>
<evidence type="ECO:0000313" key="4">
    <source>
        <dbReference type="Proteomes" id="UP001516023"/>
    </source>
</evidence>